<feature type="region of interest" description="Disordered" evidence="1">
    <location>
        <begin position="170"/>
        <end position="193"/>
    </location>
</feature>
<sequence>MATLWLLGHQCSLRQPWFEELDKENDEVLLIENWNEKDWKGYHKQKLVLVFSIMRHFKKELEDAGYTVDYRKSTDVAEELEAHINEKQPDTVLVHQPSEEGMCRFIDTWRKKTTASVRIAEEGGFLMDRKEWKNLLPENENWQMDKLYRRFRKDFRVLLTKNGKPVGGKWSYDADNRKKPKKGTTFPEPAWESPDNITRSVIEEVEDGFSKLYGSTEHFAYPVTKKGAEKLLDHFMEHRLHTFGDYQDAMLPGEPFVSHSMLSAAINFSLLDPLDVIRRAEEAYQDEAAPLNAVEGFIRQILGWREYIRGVYLRSMPEYERVNELGHERDLPAFFWTAETNMHCMQDTVQSVVDHAYSHHIQRLMVLGNFATTAGIEPKQVSDWFNEMYIDALDWVVLPNVLGMALYADGGKMSTKPYVSSGNYIQKMSHYCRDCAYSVNEKYGENACPFHPLYWDFLERHEERFRDNPRMKVIYKHLDNRSSEDEKKQQETIDLVWKRMKEGTL</sequence>
<dbReference type="AlphaFoldDB" id="A0A2P6MK20"/>
<keyword evidence="2" id="KW-0456">Lyase</keyword>
<name>A0A2P6MK20_ALKUR</name>
<proteinExistence type="predicted"/>
<dbReference type="RefSeq" id="WP_105958278.1">
    <property type="nucleotide sequence ID" value="NZ_PVNS01000003.1"/>
</dbReference>
<accession>A0A2P6MK20</accession>
<gene>
    <name evidence="2" type="ORF">C6I21_04685</name>
</gene>
<dbReference type="Proteomes" id="UP000243650">
    <property type="component" value="Unassembled WGS sequence"/>
</dbReference>
<dbReference type="Gene3D" id="1.10.579.10">
    <property type="entry name" value="DNA Cyclobutane Dipyrimidine Photolyase, subunit A, domain 3"/>
    <property type="match status" value="1"/>
</dbReference>
<dbReference type="InterPro" id="IPR036134">
    <property type="entry name" value="Crypto/Photolyase_FAD-like_sf"/>
</dbReference>
<dbReference type="Gene3D" id="1.25.40.80">
    <property type="match status" value="1"/>
</dbReference>
<comment type="caution">
    <text evidence="2">The sequence shown here is derived from an EMBL/GenBank/DDBJ whole genome shotgun (WGS) entry which is preliminary data.</text>
</comment>
<dbReference type="Pfam" id="PF04244">
    <property type="entry name" value="DPRP"/>
    <property type="match status" value="1"/>
</dbReference>
<dbReference type="PANTHER" id="PTHR38657:SF1">
    <property type="entry name" value="SLR1343 PROTEIN"/>
    <property type="match status" value="1"/>
</dbReference>
<dbReference type="EMBL" id="PVNS01000003">
    <property type="protein sequence ID" value="PRO66642.1"/>
    <property type="molecule type" value="Genomic_DNA"/>
</dbReference>
<reference evidence="2 3" key="1">
    <citation type="submission" date="2018-03" db="EMBL/GenBank/DDBJ databases">
        <title>Bacillus urumqiensis sp. nov., a moderately haloalkaliphilic bacterium isolated from a salt lake.</title>
        <authorList>
            <person name="Zhao B."/>
            <person name="Liao Z."/>
        </authorList>
    </citation>
    <scope>NUCLEOTIDE SEQUENCE [LARGE SCALE GENOMIC DNA]</scope>
    <source>
        <strain evidence="2 3">BZ-SZ-XJ18</strain>
    </source>
</reference>
<evidence type="ECO:0000313" key="3">
    <source>
        <dbReference type="Proteomes" id="UP000243650"/>
    </source>
</evidence>
<protein>
    <submittedName>
        <fullName evidence="2">Cryptochrome/photolyase family protein</fullName>
    </submittedName>
</protein>
<evidence type="ECO:0000256" key="1">
    <source>
        <dbReference type="SAM" id="MobiDB-lite"/>
    </source>
</evidence>
<evidence type="ECO:0000313" key="2">
    <source>
        <dbReference type="EMBL" id="PRO66642.1"/>
    </source>
</evidence>
<dbReference type="SUPFAM" id="SSF48173">
    <property type="entry name" value="Cryptochrome/photolyase FAD-binding domain"/>
    <property type="match status" value="1"/>
</dbReference>
<dbReference type="InterPro" id="IPR007357">
    <property type="entry name" value="PhrB-like"/>
</dbReference>
<keyword evidence="3" id="KW-1185">Reference proteome</keyword>
<dbReference type="Gene3D" id="1.10.10.1710">
    <property type="entry name" value="Deoxyribodipyrimidine photolyase-related"/>
    <property type="match status" value="1"/>
</dbReference>
<dbReference type="PANTHER" id="PTHR38657">
    <property type="entry name" value="SLR1343 PROTEIN"/>
    <property type="match status" value="1"/>
</dbReference>
<dbReference type="InterPro" id="IPR014729">
    <property type="entry name" value="Rossmann-like_a/b/a_fold"/>
</dbReference>
<organism evidence="2 3">
    <name type="scientific">Alkalicoccus urumqiensis</name>
    <name type="common">Bacillus urumqiensis</name>
    <dbReference type="NCBI Taxonomy" id="1548213"/>
    <lineage>
        <taxon>Bacteria</taxon>
        <taxon>Bacillati</taxon>
        <taxon>Bacillota</taxon>
        <taxon>Bacilli</taxon>
        <taxon>Bacillales</taxon>
        <taxon>Bacillaceae</taxon>
        <taxon>Alkalicoccus</taxon>
    </lineage>
</organism>
<dbReference type="Gene3D" id="3.40.50.620">
    <property type="entry name" value="HUPs"/>
    <property type="match status" value="1"/>
</dbReference>
<dbReference type="GO" id="GO:0016829">
    <property type="term" value="F:lyase activity"/>
    <property type="evidence" value="ECO:0007669"/>
    <property type="project" value="UniProtKB-KW"/>
</dbReference>
<dbReference type="OrthoDB" id="5288100at2"/>
<dbReference type="InterPro" id="IPR052551">
    <property type="entry name" value="UV-DNA_repair_photolyase"/>
</dbReference>